<name>A0A0A9WU16_LYGHE</name>
<gene>
    <name evidence="1" type="ORF">CM83_100660</name>
</gene>
<organism evidence="1">
    <name type="scientific">Lygus hesperus</name>
    <name type="common">Western plant bug</name>
    <dbReference type="NCBI Taxonomy" id="30085"/>
    <lineage>
        <taxon>Eukaryota</taxon>
        <taxon>Metazoa</taxon>
        <taxon>Ecdysozoa</taxon>
        <taxon>Arthropoda</taxon>
        <taxon>Hexapoda</taxon>
        <taxon>Insecta</taxon>
        <taxon>Pterygota</taxon>
        <taxon>Neoptera</taxon>
        <taxon>Paraneoptera</taxon>
        <taxon>Hemiptera</taxon>
        <taxon>Heteroptera</taxon>
        <taxon>Panheteroptera</taxon>
        <taxon>Cimicomorpha</taxon>
        <taxon>Miridae</taxon>
        <taxon>Mirini</taxon>
        <taxon>Lygus</taxon>
    </lineage>
</organism>
<dbReference type="InterPro" id="IPR016024">
    <property type="entry name" value="ARM-type_fold"/>
</dbReference>
<dbReference type="InterPro" id="IPR011989">
    <property type="entry name" value="ARM-like"/>
</dbReference>
<feature type="non-terminal residue" evidence="1">
    <location>
        <position position="266"/>
    </location>
</feature>
<proteinExistence type="predicted"/>
<evidence type="ECO:0000313" key="1">
    <source>
        <dbReference type="EMBL" id="JAG11254.1"/>
    </source>
</evidence>
<dbReference type="Gene3D" id="1.25.10.10">
    <property type="entry name" value="Leucine-rich Repeat Variant"/>
    <property type="match status" value="1"/>
</dbReference>
<reference evidence="1" key="1">
    <citation type="journal article" date="2014" name="PLoS ONE">
        <title>Transcriptome-Based Identification of ABC Transporters in the Western Tarnished Plant Bug Lygus hesperus.</title>
        <authorList>
            <person name="Hull J.J."/>
            <person name="Chaney K."/>
            <person name="Geib S.M."/>
            <person name="Fabrick J.A."/>
            <person name="Brent C.S."/>
            <person name="Walsh D."/>
            <person name="Lavine L.C."/>
        </authorList>
    </citation>
    <scope>NUCLEOTIDE SEQUENCE</scope>
</reference>
<dbReference type="SUPFAM" id="SSF48371">
    <property type="entry name" value="ARM repeat"/>
    <property type="match status" value="1"/>
</dbReference>
<dbReference type="EMBL" id="GBHO01032350">
    <property type="protein sequence ID" value="JAG11254.1"/>
    <property type="molecule type" value="Transcribed_RNA"/>
</dbReference>
<accession>A0A0A9WU16</accession>
<sequence>MARDPLTKEVLALTNVITKVAPLLVHTDEELAQSVLMILELMAAKGSRNFITQQLVKADPMVDLLWVVGSENRGWDTRVIALRCIIALLNLSPFFGECFIRCKNATNVINLLCHQAKFLTTYSKTLLVQVLSVLAKSKRNYEFLIRNKAVKALLYSFKCFDSFESQLYAHSVGLLAYMMKDRRAVIQFSNVKNSWNLLANKFMERKFISADILMNLMFLVTDLTDNFELGAKAFMNNGLLRWMIDLVEIYPEMSGSIRNAIDSIIR</sequence>
<reference evidence="1" key="2">
    <citation type="submission" date="2014-07" db="EMBL/GenBank/DDBJ databases">
        <authorList>
            <person name="Hull J."/>
        </authorList>
    </citation>
    <scope>NUCLEOTIDE SEQUENCE</scope>
</reference>
<dbReference type="AlphaFoldDB" id="A0A0A9WU16"/>
<protein>
    <submittedName>
        <fullName evidence="1">Uncharacterized protein</fullName>
    </submittedName>
</protein>